<proteinExistence type="predicted"/>
<keyword evidence="2" id="KW-0119">Carbohydrate metabolism</keyword>
<evidence type="ECO:0000256" key="2">
    <source>
        <dbReference type="ARBA" id="ARBA00023326"/>
    </source>
</evidence>
<sequence length="1077" mass="109968">MDLRRLMVAVGAAALGVVTSTVALPSSAQAALTAPKTLAVNRTADDVYKLRVVWKAVPDADHYAIDITAGDIQTVLDLPATTTEYTIDAPNPCTAYKIRVGAVDSAGVIANTGYYSLRALTPSAVTGVSTGRADDGTTATATWKLPAWTGYTPLTGYRAVFTRMIDGAVLADQTGTDMSFRYSGADPERAYTLSLTTVNEYGACVTTRSLVDRFRPAEPTNVVAERRADAPGTVEMVWKAPTGGPVPTYYQIGYGTEKVTKLVKVDASARSSTLALAADKRWVVELKAYNENGGSNAVTSAVPATVTEVPATPAPTTEPTVAPVVDRTPPTITAALSRQPVDDWFGSPVTIEFTCDDDSGTVAFCPAPMVAGTDGAAQRFTGTARDAAGNTATTTVTVNVDVTAPEITATVLGTPNAAGWYTSPPTIHYSCTDAGSGIATCPADTVVSVEGLGQKVSGIAVDKAGNTSTKTMVLDFDGTAPVISSSVDQPANDAGWYRNVPTVHFNCADPASGLASCTADTTVTTEGAGQVVEGVSVDKAGNSASRSVTVNVDRTAPQITAELSTAANGSGWHRTIPTVHFACTDTGSGIDTCPADITIDTDGTQVVHGTAVDRAGNTAGTSITVNLDRNEPVITSSVDQAANDNGWYRTAPTVHFTCTDTGSAIDTCPTDTTVDTDGTQVVDGAAVDRAGNTARTSVTVNVDRTAPTITATLTGTANPAGWHRTPPTVEFTCADTGSGIDVCPADTKVGTDIAGHMITGTAVDKAGNTATTSVTVNLDQTAPAITSSVDAAANAAGWYRTAPTARFTCIDAGSGIATCPADTTVNTEGLGKVVNGTATDKAGNSSTATVTLNIDRTAPTISATLTGTVGASGWYRTAPSVKYTCTDGTSGIATCPADTTVNADGSQVVTGTAVDKADNTAGASVTVKVDRTAPVVSVTGAVDGAVYGPDANPVVACATADPLSGVATAAVLSHTENNGTHTVKCTGAVDKAGNAATPTQITYSVKLNVAWLVALTRKYAASASAVTLQQLENDLYAGRIVAYIAKVTAMTNGAKPVLTPVQATTLTFWALSLVLTR</sequence>
<feature type="chain" id="PRO_5047305320" evidence="3">
    <location>
        <begin position="31"/>
        <end position="1077"/>
    </location>
</feature>
<evidence type="ECO:0000256" key="3">
    <source>
        <dbReference type="SAM" id="SignalP"/>
    </source>
</evidence>
<reference evidence="6" key="1">
    <citation type="journal article" date="2019" name="Int. J. Syst. Evol. Microbiol.">
        <title>The Global Catalogue of Microorganisms (GCM) 10K type strain sequencing project: providing services to taxonomists for standard genome sequencing and annotation.</title>
        <authorList>
            <consortium name="The Broad Institute Genomics Platform"/>
            <consortium name="The Broad Institute Genome Sequencing Center for Infectious Disease"/>
            <person name="Wu L."/>
            <person name="Ma J."/>
        </authorList>
    </citation>
    <scope>NUCLEOTIDE SEQUENCE [LARGE SCALE GENOMIC DNA]</scope>
    <source>
        <strain evidence="6">CCM 7526</strain>
    </source>
</reference>
<dbReference type="SUPFAM" id="SSF49265">
    <property type="entry name" value="Fibronectin type III"/>
    <property type="match status" value="2"/>
</dbReference>
<protein>
    <submittedName>
        <fullName evidence="5">Neogenin</fullName>
    </submittedName>
</protein>
<keyword evidence="3" id="KW-0732">Signal</keyword>
<evidence type="ECO:0000256" key="1">
    <source>
        <dbReference type="ARBA" id="ARBA00023295"/>
    </source>
</evidence>
<dbReference type="RefSeq" id="WP_317786643.1">
    <property type="nucleotide sequence ID" value="NZ_AP028461.1"/>
</dbReference>
<keyword evidence="6" id="KW-1185">Reference proteome</keyword>
<dbReference type="Proteomes" id="UP001597183">
    <property type="component" value="Unassembled WGS sequence"/>
</dbReference>
<dbReference type="InterPro" id="IPR013783">
    <property type="entry name" value="Ig-like_fold"/>
</dbReference>
<dbReference type="PROSITE" id="PS50853">
    <property type="entry name" value="FN3"/>
    <property type="match status" value="1"/>
</dbReference>
<keyword evidence="1" id="KW-0378">Hydrolase</keyword>
<name>A0ABW3ZZS8_9ACTN</name>
<dbReference type="InterPro" id="IPR003961">
    <property type="entry name" value="FN3_dom"/>
</dbReference>
<comment type="caution">
    <text evidence="5">The sequence shown here is derived from an EMBL/GenBank/DDBJ whole genome shotgun (WGS) entry which is preliminary data.</text>
</comment>
<accession>A0ABW3ZZS8</accession>
<dbReference type="SMART" id="SM00060">
    <property type="entry name" value="FN3"/>
    <property type="match status" value="3"/>
</dbReference>
<evidence type="ECO:0000313" key="6">
    <source>
        <dbReference type="Proteomes" id="UP001597183"/>
    </source>
</evidence>
<dbReference type="Gene3D" id="2.60.40.10">
    <property type="entry name" value="Immunoglobulins"/>
    <property type="match status" value="1"/>
</dbReference>
<evidence type="ECO:0000313" key="5">
    <source>
        <dbReference type="EMBL" id="MFD1363952.1"/>
    </source>
</evidence>
<evidence type="ECO:0000259" key="4">
    <source>
        <dbReference type="PROSITE" id="PS50853"/>
    </source>
</evidence>
<feature type="signal peptide" evidence="3">
    <location>
        <begin position="1"/>
        <end position="30"/>
    </location>
</feature>
<organism evidence="5 6">
    <name type="scientific">Actinoplanes sichuanensis</name>
    <dbReference type="NCBI Taxonomy" id="512349"/>
    <lineage>
        <taxon>Bacteria</taxon>
        <taxon>Bacillati</taxon>
        <taxon>Actinomycetota</taxon>
        <taxon>Actinomycetes</taxon>
        <taxon>Micromonosporales</taxon>
        <taxon>Micromonosporaceae</taxon>
        <taxon>Actinoplanes</taxon>
    </lineage>
</organism>
<keyword evidence="2" id="KW-0624">Polysaccharide degradation</keyword>
<dbReference type="EMBL" id="JBHTMK010000002">
    <property type="protein sequence ID" value="MFD1363952.1"/>
    <property type="molecule type" value="Genomic_DNA"/>
</dbReference>
<gene>
    <name evidence="5" type="ORF">ACFQ5G_01200</name>
</gene>
<keyword evidence="1" id="KW-0326">Glycosidase</keyword>
<feature type="domain" description="Fibronectin type-III" evidence="4">
    <location>
        <begin position="121"/>
        <end position="219"/>
    </location>
</feature>
<dbReference type="InterPro" id="IPR036116">
    <property type="entry name" value="FN3_sf"/>
</dbReference>